<dbReference type="OrthoDB" id="7873532at2"/>
<dbReference type="AlphaFoldDB" id="A0A251WXZ5"/>
<proteinExistence type="predicted"/>
<feature type="signal peptide" evidence="1">
    <location>
        <begin position="1"/>
        <end position="24"/>
    </location>
</feature>
<accession>A0A251WXZ5</accession>
<keyword evidence="1" id="KW-0732">Signal</keyword>
<organism evidence="2 3">
    <name type="scientific">Marivivens niveibacter</name>
    <dbReference type="NCBI Taxonomy" id="1930667"/>
    <lineage>
        <taxon>Bacteria</taxon>
        <taxon>Pseudomonadati</taxon>
        <taxon>Pseudomonadota</taxon>
        <taxon>Alphaproteobacteria</taxon>
        <taxon>Rhodobacterales</taxon>
        <taxon>Paracoccaceae</taxon>
        <taxon>Marivivens group</taxon>
        <taxon>Marivivens</taxon>
    </lineage>
</organism>
<gene>
    <name evidence="2" type="ORF">BVC71_09780</name>
</gene>
<dbReference type="EMBL" id="MSPP01000003">
    <property type="protein sequence ID" value="OUD08995.1"/>
    <property type="molecule type" value="Genomic_DNA"/>
</dbReference>
<evidence type="ECO:0000313" key="3">
    <source>
        <dbReference type="Proteomes" id="UP000194664"/>
    </source>
</evidence>
<sequence length="113" mass="11502">MFNLTKTIALAVVTTVGAAGYASAATDAYFGVQNTVDSGDEITLEYIHAPADGTVEIFAYTGDTVGELLGTGSVDAGGNINKTIDVGLNTADKVLAVLTVDGAPVVTETLYVK</sequence>
<keyword evidence="3" id="KW-1185">Reference proteome</keyword>
<dbReference type="RefSeq" id="WP_086451475.1">
    <property type="nucleotide sequence ID" value="NZ_MSPP01000003.1"/>
</dbReference>
<evidence type="ECO:0000256" key="1">
    <source>
        <dbReference type="SAM" id="SignalP"/>
    </source>
</evidence>
<protein>
    <submittedName>
        <fullName evidence="2">Uncharacterized protein</fullName>
    </submittedName>
</protein>
<feature type="chain" id="PRO_5012648539" evidence="1">
    <location>
        <begin position="25"/>
        <end position="113"/>
    </location>
</feature>
<dbReference type="Proteomes" id="UP000194664">
    <property type="component" value="Unassembled WGS sequence"/>
</dbReference>
<reference evidence="2 3" key="1">
    <citation type="submission" date="2016-12" db="EMBL/GenBank/DDBJ databases">
        <title>The draft genome sequence of HSLHS2.</title>
        <authorList>
            <person name="Hu D."/>
            <person name="Wang L."/>
            <person name="Shao Z."/>
        </authorList>
    </citation>
    <scope>NUCLEOTIDE SEQUENCE [LARGE SCALE GENOMIC DNA]</scope>
    <source>
        <strain evidence="2">MCCC 1A06712</strain>
    </source>
</reference>
<evidence type="ECO:0000313" key="2">
    <source>
        <dbReference type="EMBL" id="OUD08995.1"/>
    </source>
</evidence>
<name>A0A251WXZ5_9RHOB</name>
<comment type="caution">
    <text evidence="2">The sequence shown here is derived from an EMBL/GenBank/DDBJ whole genome shotgun (WGS) entry which is preliminary data.</text>
</comment>